<organism evidence="2 3">
    <name type="scientific">Macleaya cordata</name>
    <name type="common">Five-seeded plume-poppy</name>
    <name type="synonym">Bocconia cordata</name>
    <dbReference type="NCBI Taxonomy" id="56857"/>
    <lineage>
        <taxon>Eukaryota</taxon>
        <taxon>Viridiplantae</taxon>
        <taxon>Streptophyta</taxon>
        <taxon>Embryophyta</taxon>
        <taxon>Tracheophyta</taxon>
        <taxon>Spermatophyta</taxon>
        <taxon>Magnoliopsida</taxon>
        <taxon>Ranunculales</taxon>
        <taxon>Papaveraceae</taxon>
        <taxon>Papaveroideae</taxon>
        <taxon>Macleaya</taxon>
    </lineage>
</organism>
<dbReference type="AlphaFoldDB" id="A0A200Q373"/>
<dbReference type="FunCoup" id="A0A200Q373">
    <property type="interactions" value="4"/>
</dbReference>
<protein>
    <recommendedName>
        <fullName evidence="4">Transmembrane protein</fullName>
    </recommendedName>
</protein>
<sequence length="151" mass="17613">MAWFLSDDDEYYSLRRRGPEWKHGWAAQTMSSISLPPLPLLAVFAIVILFMSLSEYTYHKAQMHRLKIDFKLLLFLLPVLLIFIMRSMSSTCRSFNIFHNLVPRPGHDSIYRAGSSPWGVAVWVVLLLVMISYQSSVHSHWFGPLRSRSYY</sequence>
<accession>A0A200Q373</accession>
<gene>
    <name evidence="2" type="ORF">BVC80_8873g26</name>
</gene>
<name>A0A200Q373_MACCD</name>
<dbReference type="PANTHER" id="PTHR33306:SF40">
    <property type="entry name" value="EXPRESSED PROTEIN"/>
    <property type="match status" value="1"/>
</dbReference>
<dbReference type="PANTHER" id="PTHR33306">
    <property type="entry name" value="EXPRESSED PROTEIN-RELATED-RELATED"/>
    <property type="match status" value="1"/>
</dbReference>
<keyword evidence="1" id="KW-0812">Transmembrane</keyword>
<evidence type="ECO:0000313" key="3">
    <source>
        <dbReference type="Proteomes" id="UP000195402"/>
    </source>
</evidence>
<evidence type="ECO:0008006" key="4">
    <source>
        <dbReference type="Google" id="ProtNLM"/>
    </source>
</evidence>
<proteinExistence type="predicted"/>
<feature type="transmembrane region" description="Helical" evidence="1">
    <location>
        <begin position="38"/>
        <end position="58"/>
    </location>
</feature>
<dbReference type="InParanoid" id="A0A200Q373"/>
<comment type="caution">
    <text evidence="2">The sequence shown here is derived from an EMBL/GenBank/DDBJ whole genome shotgun (WGS) entry which is preliminary data.</text>
</comment>
<reference evidence="2 3" key="1">
    <citation type="journal article" date="2017" name="Mol. Plant">
        <title>The Genome of Medicinal Plant Macleaya cordata Provides New Insights into Benzylisoquinoline Alkaloids Metabolism.</title>
        <authorList>
            <person name="Liu X."/>
            <person name="Liu Y."/>
            <person name="Huang P."/>
            <person name="Ma Y."/>
            <person name="Qing Z."/>
            <person name="Tang Q."/>
            <person name="Cao H."/>
            <person name="Cheng P."/>
            <person name="Zheng Y."/>
            <person name="Yuan Z."/>
            <person name="Zhou Y."/>
            <person name="Liu J."/>
            <person name="Tang Z."/>
            <person name="Zhuo Y."/>
            <person name="Zhang Y."/>
            <person name="Yu L."/>
            <person name="Huang J."/>
            <person name="Yang P."/>
            <person name="Peng Q."/>
            <person name="Zhang J."/>
            <person name="Jiang W."/>
            <person name="Zhang Z."/>
            <person name="Lin K."/>
            <person name="Ro D.K."/>
            <person name="Chen X."/>
            <person name="Xiong X."/>
            <person name="Shang Y."/>
            <person name="Huang S."/>
            <person name="Zeng J."/>
        </authorList>
    </citation>
    <scope>NUCLEOTIDE SEQUENCE [LARGE SCALE GENOMIC DNA]</scope>
    <source>
        <strain evidence="3">cv. BLH2017</strain>
        <tissue evidence="2">Root</tissue>
    </source>
</reference>
<evidence type="ECO:0000313" key="2">
    <source>
        <dbReference type="EMBL" id="OVA04922.1"/>
    </source>
</evidence>
<keyword evidence="1" id="KW-1133">Transmembrane helix</keyword>
<feature type="transmembrane region" description="Helical" evidence="1">
    <location>
        <begin position="70"/>
        <end position="89"/>
    </location>
</feature>
<dbReference type="EMBL" id="MVGT01003199">
    <property type="protein sequence ID" value="OVA04922.1"/>
    <property type="molecule type" value="Genomic_DNA"/>
</dbReference>
<evidence type="ECO:0000256" key="1">
    <source>
        <dbReference type="SAM" id="Phobius"/>
    </source>
</evidence>
<keyword evidence="1" id="KW-0472">Membrane</keyword>
<dbReference type="OrthoDB" id="1935034at2759"/>
<dbReference type="OMA" id="YRAHLHN"/>
<feature type="transmembrane region" description="Helical" evidence="1">
    <location>
        <begin position="109"/>
        <end position="131"/>
    </location>
</feature>
<dbReference type="Proteomes" id="UP000195402">
    <property type="component" value="Unassembled WGS sequence"/>
</dbReference>
<keyword evidence="3" id="KW-1185">Reference proteome</keyword>
<dbReference type="STRING" id="56857.A0A200Q373"/>